<comment type="caution">
    <text evidence="2">The sequence shown here is derived from an EMBL/GenBank/DDBJ whole genome shotgun (WGS) entry which is preliminary data.</text>
</comment>
<reference evidence="2 3" key="1">
    <citation type="submission" date="2022-09" db="EMBL/GenBank/DDBJ databases">
        <title>The outer-membrane cytochrome OmcA is essential for infection of Shewanella oneidensis by a zebrafish-associated bacteriophage.</title>
        <authorList>
            <person name="Grenfell A.W."/>
            <person name="Intile P."/>
            <person name="Mcfarlane J."/>
            <person name="Leung D."/>
            <person name="Abdalla K."/>
            <person name="Wold M."/>
            <person name="Kees E."/>
            <person name="Gralnick J."/>
        </authorList>
    </citation>
    <scope>NUCLEOTIDE SEQUENCE [LARGE SCALE GENOMIC DNA]</scope>
    <source>
        <strain evidence="2 3">NF-5</strain>
    </source>
</reference>
<dbReference type="Gene3D" id="1.10.260.40">
    <property type="entry name" value="lambda repressor-like DNA-binding domains"/>
    <property type="match status" value="1"/>
</dbReference>
<dbReference type="RefSeq" id="WP_282679919.1">
    <property type="nucleotide sequence ID" value="NZ_JAOTLW010000022.1"/>
</dbReference>
<sequence length="79" mass="8910">MKINTNFDIGNKLRIARLNKGLSLDNVAGKIGLSKVLLWEIENRNVENLDVQVLHVIFKELDITCDDALGNCIRDADFL</sequence>
<evidence type="ECO:0000313" key="3">
    <source>
        <dbReference type="Proteomes" id="UP001159075"/>
    </source>
</evidence>
<dbReference type="PROSITE" id="PS50943">
    <property type="entry name" value="HTH_CROC1"/>
    <property type="match status" value="1"/>
</dbReference>
<dbReference type="Pfam" id="PF13413">
    <property type="entry name" value="HTH_25"/>
    <property type="match status" value="1"/>
</dbReference>
<proteinExistence type="predicted"/>
<accession>A0ABT6UGB1</accession>
<gene>
    <name evidence="2" type="ORF">ODY93_17825</name>
</gene>
<evidence type="ECO:0000259" key="1">
    <source>
        <dbReference type="PROSITE" id="PS50943"/>
    </source>
</evidence>
<evidence type="ECO:0000313" key="2">
    <source>
        <dbReference type="EMBL" id="MDI5833446.1"/>
    </source>
</evidence>
<dbReference type="EMBL" id="JAOTLW010000022">
    <property type="protein sequence ID" value="MDI5833446.1"/>
    <property type="molecule type" value="Genomic_DNA"/>
</dbReference>
<protein>
    <submittedName>
        <fullName evidence="2">Helix-turn-helix domain-containing protein</fullName>
    </submittedName>
</protein>
<dbReference type="SUPFAM" id="SSF47413">
    <property type="entry name" value="lambda repressor-like DNA-binding domains"/>
    <property type="match status" value="1"/>
</dbReference>
<keyword evidence="3" id="KW-1185">Reference proteome</keyword>
<feature type="domain" description="HTH cro/C1-type" evidence="1">
    <location>
        <begin position="13"/>
        <end position="68"/>
    </location>
</feature>
<organism evidence="2 3">
    <name type="scientific">Shewanella xiamenensis</name>
    <dbReference type="NCBI Taxonomy" id="332186"/>
    <lineage>
        <taxon>Bacteria</taxon>
        <taxon>Pseudomonadati</taxon>
        <taxon>Pseudomonadota</taxon>
        <taxon>Gammaproteobacteria</taxon>
        <taxon>Alteromonadales</taxon>
        <taxon>Shewanellaceae</taxon>
        <taxon>Shewanella</taxon>
    </lineage>
</organism>
<name>A0ABT6UGB1_9GAMM</name>
<dbReference type="InterPro" id="IPR001387">
    <property type="entry name" value="Cro/C1-type_HTH"/>
</dbReference>
<dbReference type="InterPro" id="IPR010982">
    <property type="entry name" value="Lambda_DNA-bd_dom_sf"/>
</dbReference>
<dbReference type="CDD" id="cd00093">
    <property type="entry name" value="HTH_XRE"/>
    <property type="match status" value="1"/>
</dbReference>
<dbReference type="Proteomes" id="UP001159075">
    <property type="component" value="Unassembled WGS sequence"/>
</dbReference>